<evidence type="ECO:0000313" key="2">
    <source>
        <dbReference type="Proteomes" id="UP001341840"/>
    </source>
</evidence>
<protein>
    <submittedName>
        <fullName evidence="1">Uncharacterized protein</fullName>
    </submittedName>
</protein>
<proteinExistence type="predicted"/>
<gene>
    <name evidence="1" type="ORF">PIB30_112611</name>
</gene>
<name>A0ABU6UZI0_9FABA</name>
<dbReference type="Proteomes" id="UP001341840">
    <property type="component" value="Unassembled WGS sequence"/>
</dbReference>
<keyword evidence="2" id="KW-1185">Reference proteome</keyword>
<sequence length="63" mass="7107">ENGPSRRIGLWGVLHLPNYYLKQKVLKEIYNRFDTDDHTIHATAGEVEITTQKIGKALGLSSI</sequence>
<accession>A0ABU6UZI0</accession>
<evidence type="ECO:0000313" key="1">
    <source>
        <dbReference type="EMBL" id="MED6166762.1"/>
    </source>
</evidence>
<dbReference type="EMBL" id="JASCZI010129046">
    <property type="protein sequence ID" value="MED6166762.1"/>
    <property type="molecule type" value="Genomic_DNA"/>
</dbReference>
<reference evidence="1 2" key="1">
    <citation type="journal article" date="2023" name="Plants (Basel)">
        <title>Bridging the Gap: Combining Genomics and Transcriptomics Approaches to Understand Stylosanthes scabra, an Orphan Legume from the Brazilian Caatinga.</title>
        <authorList>
            <person name="Ferreira-Neto J.R.C."/>
            <person name="da Silva M.D."/>
            <person name="Binneck E."/>
            <person name="de Melo N.F."/>
            <person name="da Silva R.H."/>
            <person name="de Melo A.L.T.M."/>
            <person name="Pandolfi V."/>
            <person name="Bustamante F.O."/>
            <person name="Brasileiro-Vidal A.C."/>
            <person name="Benko-Iseppon A.M."/>
        </authorList>
    </citation>
    <scope>NUCLEOTIDE SEQUENCE [LARGE SCALE GENOMIC DNA]</scope>
    <source>
        <tissue evidence="1">Leaves</tissue>
    </source>
</reference>
<comment type="caution">
    <text evidence="1">The sequence shown here is derived from an EMBL/GenBank/DDBJ whole genome shotgun (WGS) entry which is preliminary data.</text>
</comment>
<feature type="non-terminal residue" evidence="1">
    <location>
        <position position="1"/>
    </location>
</feature>
<organism evidence="1 2">
    <name type="scientific">Stylosanthes scabra</name>
    <dbReference type="NCBI Taxonomy" id="79078"/>
    <lineage>
        <taxon>Eukaryota</taxon>
        <taxon>Viridiplantae</taxon>
        <taxon>Streptophyta</taxon>
        <taxon>Embryophyta</taxon>
        <taxon>Tracheophyta</taxon>
        <taxon>Spermatophyta</taxon>
        <taxon>Magnoliopsida</taxon>
        <taxon>eudicotyledons</taxon>
        <taxon>Gunneridae</taxon>
        <taxon>Pentapetalae</taxon>
        <taxon>rosids</taxon>
        <taxon>fabids</taxon>
        <taxon>Fabales</taxon>
        <taxon>Fabaceae</taxon>
        <taxon>Papilionoideae</taxon>
        <taxon>50 kb inversion clade</taxon>
        <taxon>dalbergioids sensu lato</taxon>
        <taxon>Dalbergieae</taxon>
        <taxon>Pterocarpus clade</taxon>
        <taxon>Stylosanthes</taxon>
    </lineage>
</organism>
<feature type="non-terminal residue" evidence="1">
    <location>
        <position position="63"/>
    </location>
</feature>